<dbReference type="AlphaFoldDB" id="A0A914CGH6"/>
<sequence>MNFGRRHRLKRLDSDLILKEHDRGVALQHDEAPGVQQSVVETKGDREKRQYVAPVAPVAPVAVAPVAVAPVSPAGACVGILLCVGR</sequence>
<proteinExistence type="predicted"/>
<keyword evidence="1" id="KW-1185">Reference proteome</keyword>
<evidence type="ECO:0000313" key="1">
    <source>
        <dbReference type="Proteomes" id="UP000887540"/>
    </source>
</evidence>
<dbReference type="Proteomes" id="UP000887540">
    <property type="component" value="Unplaced"/>
</dbReference>
<dbReference type="WBParaSite" id="ACRNAN_scaffold10574.g32209.t1">
    <property type="protein sequence ID" value="ACRNAN_scaffold10574.g32209.t1"/>
    <property type="gene ID" value="ACRNAN_scaffold10574.g32209"/>
</dbReference>
<reference evidence="2" key="1">
    <citation type="submission" date="2022-11" db="UniProtKB">
        <authorList>
            <consortium name="WormBaseParasite"/>
        </authorList>
    </citation>
    <scope>IDENTIFICATION</scope>
</reference>
<name>A0A914CGH6_9BILA</name>
<organism evidence="1 2">
    <name type="scientific">Acrobeloides nanus</name>
    <dbReference type="NCBI Taxonomy" id="290746"/>
    <lineage>
        <taxon>Eukaryota</taxon>
        <taxon>Metazoa</taxon>
        <taxon>Ecdysozoa</taxon>
        <taxon>Nematoda</taxon>
        <taxon>Chromadorea</taxon>
        <taxon>Rhabditida</taxon>
        <taxon>Tylenchina</taxon>
        <taxon>Cephalobomorpha</taxon>
        <taxon>Cephaloboidea</taxon>
        <taxon>Cephalobidae</taxon>
        <taxon>Acrobeloides</taxon>
    </lineage>
</organism>
<protein>
    <submittedName>
        <fullName evidence="2">Uncharacterized protein</fullName>
    </submittedName>
</protein>
<evidence type="ECO:0000313" key="2">
    <source>
        <dbReference type="WBParaSite" id="ACRNAN_scaffold10574.g32209.t1"/>
    </source>
</evidence>
<accession>A0A914CGH6</accession>